<dbReference type="Proteomes" id="UP000050975">
    <property type="component" value="Unassembled WGS sequence"/>
</dbReference>
<evidence type="ECO:0000256" key="1">
    <source>
        <dbReference type="SAM" id="Phobius"/>
    </source>
</evidence>
<sequence length="149" mass="17174">MKKFLLIIPIIIILILIWLLYPTEERKMKNDIMELKRAVENENVENITKYIDPQYLDAAGMTHDEITELMLQFLAQVDLIKVQMSGLKLNIDSTSKEDIIFASCSLGLRVLARYEGERVLAYGGIVHPASVRGLFRKAGQSYRLYYAEY</sequence>
<organism evidence="2 3">
    <name type="scientific">candidate division WOR_3 bacterium SM1_77</name>
    <dbReference type="NCBI Taxonomy" id="1703778"/>
    <lineage>
        <taxon>Bacteria</taxon>
        <taxon>Bacteria division WOR-3</taxon>
    </lineage>
</organism>
<protein>
    <submittedName>
        <fullName evidence="2">Uncharacterized protein</fullName>
    </submittedName>
</protein>
<accession>A0A0S8JVH4</accession>
<keyword evidence="1" id="KW-0472">Membrane</keyword>
<comment type="caution">
    <text evidence="2">The sequence shown here is derived from an EMBL/GenBank/DDBJ whole genome shotgun (WGS) entry which is preliminary data.</text>
</comment>
<keyword evidence="1" id="KW-1133">Transmembrane helix</keyword>
<evidence type="ECO:0000313" key="3">
    <source>
        <dbReference type="Proteomes" id="UP000050975"/>
    </source>
</evidence>
<proteinExistence type="predicted"/>
<dbReference type="AlphaFoldDB" id="A0A0S8JVH4"/>
<feature type="transmembrane region" description="Helical" evidence="1">
    <location>
        <begin position="6"/>
        <end position="23"/>
    </location>
</feature>
<keyword evidence="1" id="KW-0812">Transmembrane</keyword>
<name>A0A0S8JVH4_UNCW3</name>
<dbReference type="EMBL" id="LJVE01000147">
    <property type="protein sequence ID" value="KPL12606.1"/>
    <property type="molecule type" value="Genomic_DNA"/>
</dbReference>
<evidence type="ECO:0000313" key="2">
    <source>
        <dbReference type="EMBL" id="KPL12606.1"/>
    </source>
</evidence>
<reference evidence="2 3" key="1">
    <citation type="journal article" date="2015" name="Microbiome">
        <title>Genomic resolution of linkages in carbon, nitrogen, and sulfur cycling among widespread estuary sediment bacteria.</title>
        <authorList>
            <person name="Baker B.J."/>
            <person name="Lazar C.S."/>
            <person name="Teske A.P."/>
            <person name="Dick G.J."/>
        </authorList>
    </citation>
    <scope>NUCLEOTIDE SEQUENCE [LARGE SCALE GENOMIC DNA]</scope>
    <source>
        <strain evidence="2">SM1_77</strain>
    </source>
</reference>
<gene>
    <name evidence="2" type="ORF">AMJ74_06550</name>
</gene>